<feature type="transmembrane region" description="Helical" evidence="1">
    <location>
        <begin position="135"/>
        <end position="154"/>
    </location>
</feature>
<evidence type="ECO:0000313" key="4">
    <source>
        <dbReference type="Proteomes" id="UP000639772"/>
    </source>
</evidence>
<keyword evidence="1" id="KW-0472">Membrane</keyword>
<comment type="caution">
    <text evidence="3">The sequence shown here is derived from an EMBL/GenBank/DDBJ whole genome shotgun (WGS) entry which is preliminary data.</text>
</comment>
<name>A0A835S522_VANPL</name>
<dbReference type="AlphaFoldDB" id="A0A835S522"/>
<feature type="transmembrane region" description="Helical" evidence="1">
    <location>
        <begin position="98"/>
        <end position="115"/>
    </location>
</feature>
<dbReference type="Gene3D" id="1.10.287.70">
    <property type="match status" value="1"/>
</dbReference>
<reference evidence="3 4" key="1">
    <citation type="journal article" date="2020" name="Nat. Food">
        <title>A phased Vanilla planifolia genome enables genetic improvement of flavour and production.</title>
        <authorList>
            <person name="Hasing T."/>
            <person name="Tang H."/>
            <person name="Brym M."/>
            <person name="Khazi F."/>
            <person name="Huang T."/>
            <person name="Chambers A.H."/>
        </authorList>
    </citation>
    <scope>NUCLEOTIDE SEQUENCE [LARGE SCALE GENOMIC DNA]</scope>
    <source>
        <tissue evidence="3">Leaf</tissue>
    </source>
</reference>
<dbReference type="Proteomes" id="UP000639772">
    <property type="component" value="Chromosome 1"/>
</dbReference>
<dbReference type="SUPFAM" id="SSF81324">
    <property type="entry name" value="Voltage-gated potassium channels"/>
    <property type="match status" value="1"/>
</dbReference>
<feature type="domain" description="Potassium channel" evidence="2">
    <location>
        <begin position="105"/>
        <end position="155"/>
    </location>
</feature>
<proteinExistence type="predicted"/>
<protein>
    <recommendedName>
        <fullName evidence="2">Potassium channel domain-containing protein</fullName>
    </recommendedName>
</protein>
<keyword evidence="1" id="KW-1133">Transmembrane helix</keyword>
<dbReference type="Pfam" id="PF07885">
    <property type="entry name" value="Ion_trans_2"/>
    <property type="match status" value="1"/>
</dbReference>
<evidence type="ECO:0000256" key="1">
    <source>
        <dbReference type="SAM" id="Phobius"/>
    </source>
</evidence>
<dbReference type="OrthoDB" id="8879391at2759"/>
<dbReference type="InterPro" id="IPR013099">
    <property type="entry name" value="K_chnl_dom"/>
</dbReference>
<keyword evidence="1" id="KW-0812">Transmembrane</keyword>
<evidence type="ECO:0000313" key="3">
    <source>
        <dbReference type="EMBL" id="KAG0501629.1"/>
    </source>
</evidence>
<accession>A0A835S522</accession>
<evidence type="ECO:0000259" key="2">
    <source>
        <dbReference type="Pfam" id="PF07885"/>
    </source>
</evidence>
<dbReference type="EMBL" id="JADCNM010000001">
    <property type="protein sequence ID" value="KAG0501629.1"/>
    <property type="molecule type" value="Genomic_DNA"/>
</dbReference>
<organism evidence="3 4">
    <name type="scientific">Vanilla planifolia</name>
    <name type="common">Vanilla</name>
    <dbReference type="NCBI Taxonomy" id="51239"/>
    <lineage>
        <taxon>Eukaryota</taxon>
        <taxon>Viridiplantae</taxon>
        <taxon>Streptophyta</taxon>
        <taxon>Embryophyta</taxon>
        <taxon>Tracheophyta</taxon>
        <taxon>Spermatophyta</taxon>
        <taxon>Magnoliopsida</taxon>
        <taxon>Liliopsida</taxon>
        <taxon>Asparagales</taxon>
        <taxon>Orchidaceae</taxon>
        <taxon>Vanilloideae</taxon>
        <taxon>Vanilleae</taxon>
        <taxon>Vanilla</taxon>
    </lineage>
</organism>
<sequence length="156" mass="16766">MDEADPLLQSTLLVSRWSDPNPRCEIQDNFSAGDDGGAALSSLSSSFPSPPRGVPGRKSFLHRSKTAPAQANLHCLIQDHEPIPSKAARPKIGPSFSVLKHAILLLLFYLALGVFVYSTNPEGYLGIETNPVVDALYFCIVTLCTIGYGDIAPLTP</sequence>
<gene>
    <name evidence="3" type="ORF">HPP92_001701</name>
</gene>